<gene>
    <name evidence="1" type="ORF">C8E87_0797</name>
</gene>
<dbReference type="Gene3D" id="3.30.110.170">
    <property type="entry name" value="Protein of unknown function (DUF541), domain 1"/>
    <property type="match status" value="1"/>
</dbReference>
<dbReference type="InterPro" id="IPR052022">
    <property type="entry name" value="26kDa_periplasmic_antigen"/>
</dbReference>
<dbReference type="AlphaFoldDB" id="A0A4R6JLK9"/>
<dbReference type="Pfam" id="PF04402">
    <property type="entry name" value="SIMPL"/>
    <property type="match status" value="1"/>
</dbReference>
<reference evidence="1 2" key="1">
    <citation type="submission" date="2019-03" db="EMBL/GenBank/DDBJ databases">
        <title>Sequencing the genomes of 1000 actinobacteria strains.</title>
        <authorList>
            <person name="Klenk H.-P."/>
        </authorList>
    </citation>
    <scope>NUCLEOTIDE SEQUENCE [LARGE SCALE GENOMIC DNA]</scope>
    <source>
        <strain evidence="1 2">DSM 43805</strain>
    </source>
</reference>
<proteinExistence type="predicted"/>
<protein>
    <submittedName>
        <fullName evidence="1">Uncharacterized protein</fullName>
    </submittedName>
</protein>
<keyword evidence="2" id="KW-1185">Reference proteome</keyword>
<accession>A0A4R6JLK9</accession>
<dbReference type="PANTHER" id="PTHR34387">
    <property type="entry name" value="SLR1258 PROTEIN"/>
    <property type="match status" value="1"/>
</dbReference>
<dbReference type="Proteomes" id="UP000294901">
    <property type="component" value="Unassembled WGS sequence"/>
</dbReference>
<name>A0A4R6JLK9_9ACTN</name>
<dbReference type="Gene3D" id="3.30.70.2970">
    <property type="entry name" value="Protein of unknown function (DUF541), domain 2"/>
    <property type="match status" value="1"/>
</dbReference>
<dbReference type="GO" id="GO:0006974">
    <property type="term" value="P:DNA damage response"/>
    <property type="evidence" value="ECO:0007669"/>
    <property type="project" value="TreeGrafter"/>
</dbReference>
<comment type="caution">
    <text evidence="1">The sequence shown here is derived from an EMBL/GenBank/DDBJ whole genome shotgun (WGS) entry which is preliminary data.</text>
</comment>
<evidence type="ECO:0000313" key="1">
    <source>
        <dbReference type="EMBL" id="TDO37190.1"/>
    </source>
</evidence>
<dbReference type="PANTHER" id="PTHR34387:SF1">
    <property type="entry name" value="PERIPLASMIC IMMUNOGENIC PROTEIN"/>
    <property type="match status" value="1"/>
</dbReference>
<dbReference type="InterPro" id="IPR007497">
    <property type="entry name" value="SIMPL/DUF541"/>
</dbReference>
<evidence type="ECO:0000313" key="2">
    <source>
        <dbReference type="Proteomes" id="UP000294901"/>
    </source>
</evidence>
<dbReference type="EMBL" id="SNWR01000001">
    <property type="protein sequence ID" value="TDO37190.1"/>
    <property type="molecule type" value="Genomic_DNA"/>
</dbReference>
<organism evidence="1 2">
    <name type="scientific">Paractinoplanes brasiliensis</name>
    <dbReference type="NCBI Taxonomy" id="52695"/>
    <lineage>
        <taxon>Bacteria</taxon>
        <taxon>Bacillati</taxon>
        <taxon>Actinomycetota</taxon>
        <taxon>Actinomycetes</taxon>
        <taxon>Micromonosporales</taxon>
        <taxon>Micromonosporaceae</taxon>
        <taxon>Paractinoplanes</taxon>
    </lineage>
</organism>
<sequence length="204" mass="21442">MTGEGEVFGQPDTLEAGFAVETTAATVADALARATKASTRMRDVLVRGGVKKDDLQTSQMSITSTRKDDGPITGYTVQQGLTAKIRNLPRAGALMSATVKAGGDAARINAVSFAIEDDAALLAQARKMAFADARGKAELYAREAGRSLGRVVKVTESGGSGWAGGQDRYAAADASIPVEPGRQRLSVSVTVEWAFTAPQPRQRR</sequence>